<evidence type="ECO:0008006" key="4">
    <source>
        <dbReference type="Google" id="ProtNLM"/>
    </source>
</evidence>
<dbReference type="PANTHER" id="PTHR48174:SF5">
    <property type="entry name" value="VACUOLAR PROTEIN SORTING-ASSOCIATED PROTEIN 62"/>
    <property type="match status" value="1"/>
</dbReference>
<gene>
    <name evidence="2" type="ORF">K432DRAFT_410727</name>
</gene>
<dbReference type="Proteomes" id="UP000250266">
    <property type="component" value="Unassembled WGS sequence"/>
</dbReference>
<evidence type="ECO:0000313" key="3">
    <source>
        <dbReference type="Proteomes" id="UP000250266"/>
    </source>
</evidence>
<name>A0A8E2DXA0_9PEZI</name>
<reference evidence="2 3" key="1">
    <citation type="journal article" date="2016" name="Nat. Commun.">
        <title>Ectomycorrhizal ecology is imprinted in the genome of the dominant symbiotic fungus Cenococcum geophilum.</title>
        <authorList>
            <consortium name="DOE Joint Genome Institute"/>
            <person name="Peter M."/>
            <person name="Kohler A."/>
            <person name="Ohm R.A."/>
            <person name="Kuo A."/>
            <person name="Krutzmann J."/>
            <person name="Morin E."/>
            <person name="Arend M."/>
            <person name="Barry K.W."/>
            <person name="Binder M."/>
            <person name="Choi C."/>
            <person name="Clum A."/>
            <person name="Copeland A."/>
            <person name="Grisel N."/>
            <person name="Haridas S."/>
            <person name="Kipfer T."/>
            <person name="LaButti K."/>
            <person name="Lindquist E."/>
            <person name="Lipzen A."/>
            <person name="Maire R."/>
            <person name="Meier B."/>
            <person name="Mihaltcheva S."/>
            <person name="Molinier V."/>
            <person name="Murat C."/>
            <person name="Poggeler S."/>
            <person name="Quandt C.A."/>
            <person name="Sperisen C."/>
            <person name="Tritt A."/>
            <person name="Tisserant E."/>
            <person name="Crous P.W."/>
            <person name="Henrissat B."/>
            <person name="Nehls U."/>
            <person name="Egli S."/>
            <person name="Spatafora J.W."/>
            <person name="Grigoriev I.V."/>
            <person name="Martin F.M."/>
        </authorList>
    </citation>
    <scope>NUCLEOTIDE SEQUENCE [LARGE SCALE GENOMIC DNA]</scope>
    <source>
        <strain evidence="2 3">CBS 459.81</strain>
    </source>
</reference>
<dbReference type="OrthoDB" id="188042at2759"/>
<accession>A0A8E2DXA0</accession>
<proteinExistence type="predicted"/>
<evidence type="ECO:0000313" key="2">
    <source>
        <dbReference type="EMBL" id="OCK73401.1"/>
    </source>
</evidence>
<keyword evidence="3" id="KW-1185">Reference proteome</keyword>
<sequence length="382" mass="42170">MSTNTANAADPNPTKVTKVSHAPAGVPQYVLDYAPLVHLYSKELYNPANIASQLENTRPQISYKDVAVASTPLTLDNMDQLNKLGTHGGLDVFLTSKVDITTNPKWLNGVIPDASGKTNGVTSCAIIVNDHGSGNVDVYYMYFYAFNWGGVVLGDQLGDHVGDWEHNMIRYKNGVPQYVWFSQHGNGEAFQYRVLKKDKDGKRVSHSAFITTLLPPLSPNRFFLNPPHSPAPPLPPSPQLARPDHSLQPIVYSANGSHGNYATPGIHDHTFPNLNLSVPFLLTDKTDAGPLWDPTLAAYYYLYDAVKDTYTPYDPATPSAWLHYKGRWGDAQYPDSDKRQKQLAGNRKFVGGPTGPWDKQLNRKNVCPDNGLPCILRDDLGP</sequence>
<organism evidence="2 3">
    <name type="scientific">Lepidopterella palustris CBS 459.81</name>
    <dbReference type="NCBI Taxonomy" id="1314670"/>
    <lineage>
        <taxon>Eukaryota</taxon>
        <taxon>Fungi</taxon>
        <taxon>Dikarya</taxon>
        <taxon>Ascomycota</taxon>
        <taxon>Pezizomycotina</taxon>
        <taxon>Dothideomycetes</taxon>
        <taxon>Pleosporomycetidae</taxon>
        <taxon>Mytilinidiales</taxon>
        <taxon>Argynnaceae</taxon>
        <taxon>Lepidopterella</taxon>
    </lineage>
</organism>
<dbReference type="EMBL" id="KV745792">
    <property type="protein sequence ID" value="OCK73401.1"/>
    <property type="molecule type" value="Genomic_DNA"/>
</dbReference>
<feature type="region of interest" description="Disordered" evidence="1">
    <location>
        <begin position="1"/>
        <end position="20"/>
    </location>
</feature>
<dbReference type="AlphaFoldDB" id="A0A8E2DXA0"/>
<protein>
    <recommendedName>
        <fullName evidence="4">Vacuolar protein sorting-associated protein 62</fullName>
    </recommendedName>
</protein>
<evidence type="ECO:0000256" key="1">
    <source>
        <dbReference type="SAM" id="MobiDB-lite"/>
    </source>
</evidence>
<dbReference type="PANTHER" id="PTHR48174">
    <property type="entry name" value="DUF946 FAMILY PROTEIN"/>
    <property type="match status" value="1"/>
</dbReference>